<dbReference type="GO" id="GO:0016787">
    <property type="term" value="F:hydrolase activity"/>
    <property type="evidence" value="ECO:0007669"/>
    <property type="project" value="UniProtKB-KW"/>
</dbReference>
<keyword evidence="3" id="KW-0378">Hydrolase</keyword>
<name>A0AAE3J6V9_9FIRM</name>
<evidence type="ECO:0000313" key="4">
    <source>
        <dbReference type="Proteomes" id="UP001197875"/>
    </source>
</evidence>
<dbReference type="RefSeq" id="WP_227615446.1">
    <property type="nucleotide sequence ID" value="NZ_JAJEPR010000018.1"/>
</dbReference>
<comment type="caution">
    <text evidence="3">The sequence shown here is derived from an EMBL/GenBank/DDBJ whole genome shotgun (WGS) entry which is preliminary data.</text>
</comment>
<sequence length="311" mass="35493">MKKIHFDTEKDGFYGAYWKCAAGSDCAMITMLGDDPEDYMARSSVKYLLSLGINVLTMSPAKKDYGHHNYPLERIERAIKWLKKTGNRRLAIAGASTTGTLALTAASYFPELTLTIAMTPSDFIWQGFMQGKKDGCKEWPIEGESLFSYHGKPLPYMPFFYQHPKYWQIIAVESRRTGDMLNSRKLFDDSEAAHPITEAETIKVENIHGKLLLIGAEDDVLWDTAKYIRRMEKRLSERPHACEVEAVVYKHGTHFVFPEGMLKTMLPIGSGLFVKLAFKAAKKYPEECRKTRMDIEVIMTRAIAEWKGVRK</sequence>
<reference evidence="3 4" key="1">
    <citation type="submission" date="2021-10" db="EMBL/GenBank/DDBJ databases">
        <title>Anaerobic single-cell dispensing facilitates the cultivation of human gut bacteria.</title>
        <authorList>
            <person name="Afrizal A."/>
        </authorList>
    </citation>
    <scope>NUCLEOTIDE SEQUENCE [LARGE SCALE GENOMIC DNA]</scope>
    <source>
        <strain evidence="3 4">CLA-AA-H277</strain>
    </source>
</reference>
<gene>
    <name evidence="3" type="ORF">LKD71_11030</name>
</gene>
<dbReference type="InterPro" id="IPR029058">
    <property type="entry name" value="AB_hydrolase_fold"/>
</dbReference>
<dbReference type="SUPFAM" id="SSF53474">
    <property type="entry name" value="alpha/beta-Hydrolases"/>
    <property type="match status" value="1"/>
</dbReference>
<dbReference type="Gene3D" id="3.40.50.1820">
    <property type="entry name" value="alpha/beta hydrolase"/>
    <property type="match status" value="1"/>
</dbReference>
<organism evidence="3 4">
    <name type="scientific">Fusicatenibacter faecihominis</name>
    <dbReference type="NCBI Taxonomy" id="2881276"/>
    <lineage>
        <taxon>Bacteria</taxon>
        <taxon>Bacillati</taxon>
        <taxon>Bacillota</taxon>
        <taxon>Clostridia</taxon>
        <taxon>Lachnospirales</taxon>
        <taxon>Lachnospiraceae</taxon>
        <taxon>Fusicatenibacter</taxon>
    </lineage>
</organism>
<keyword evidence="1" id="KW-0812">Transmembrane</keyword>
<evidence type="ECO:0000313" key="3">
    <source>
        <dbReference type="EMBL" id="MCC2190334.1"/>
    </source>
</evidence>
<accession>A0AAE3J6V9</accession>
<proteinExistence type="predicted"/>
<evidence type="ECO:0000256" key="1">
    <source>
        <dbReference type="SAM" id="Phobius"/>
    </source>
</evidence>
<keyword evidence="4" id="KW-1185">Reference proteome</keyword>
<evidence type="ECO:0000259" key="2">
    <source>
        <dbReference type="Pfam" id="PF08840"/>
    </source>
</evidence>
<dbReference type="AlphaFoldDB" id="A0AAE3J6V9"/>
<feature type="domain" description="BAAT/Acyl-CoA thioester hydrolase C-terminal" evidence="2">
    <location>
        <begin position="72"/>
        <end position="257"/>
    </location>
</feature>
<dbReference type="InterPro" id="IPR014940">
    <property type="entry name" value="BAAT_C"/>
</dbReference>
<dbReference type="EMBL" id="JAJEPR010000018">
    <property type="protein sequence ID" value="MCC2190334.1"/>
    <property type="molecule type" value="Genomic_DNA"/>
</dbReference>
<keyword evidence="1" id="KW-1133">Transmembrane helix</keyword>
<protein>
    <submittedName>
        <fullName evidence="3">Acyl-CoA thioester hydrolase</fullName>
    </submittedName>
</protein>
<dbReference type="Proteomes" id="UP001197875">
    <property type="component" value="Unassembled WGS sequence"/>
</dbReference>
<feature type="transmembrane region" description="Helical" evidence="1">
    <location>
        <begin position="90"/>
        <end position="109"/>
    </location>
</feature>
<dbReference type="Pfam" id="PF08840">
    <property type="entry name" value="BAAT_C"/>
    <property type="match status" value="1"/>
</dbReference>
<keyword evidence="1" id="KW-0472">Membrane</keyword>